<keyword evidence="2" id="KW-1185">Reference proteome</keyword>
<gene>
    <name evidence="1" type="ORF">NQ176_g2332</name>
</gene>
<evidence type="ECO:0000313" key="2">
    <source>
        <dbReference type="Proteomes" id="UP001143910"/>
    </source>
</evidence>
<protein>
    <submittedName>
        <fullName evidence="1">Uncharacterized protein</fullName>
    </submittedName>
</protein>
<accession>A0ACC1NQ09</accession>
<comment type="caution">
    <text evidence="1">The sequence shown here is derived from an EMBL/GenBank/DDBJ whole genome shotgun (WGS) entry which is preliminary data.</text>
</comment>
<evidence type="ECO:0000313" key="1">
    <source>
        <dbReference type="EMBL" id="KAJ2980941.1"/>
    </source>
</evidence>
<proteinExistence type="predicted"/>
<name>A0ACC1NQ09_9HYPO</name>
<dbReference type="EMBL" id="JANJQO010000162">
    <property type="protein sequence ID" value="KAJ2980941.1"/>
    <property type="molecule type" value="Genomic_DNA"/>
</dbReference>
<sequence>MSRQLVLITGATGHIGYQVLLKALDAGYNVRVTVRSKERMDTLLATKSLKPWEARLSFVTVPDMTASGAYDEAIQGANYVIHLASPLFEDDLKPSEFEKHLLQPAVQGTLGILEAAKRSPEIKRVVITSSILALVPWGVVIGGSGDIITTKSRTANPNFPTINHPFEAYCASKIIAFNKTEEWIRNENPSFDVVHINPSYVLGRDELRNTPELLLGHGTNRIVLSVALGLKNEDPMANCTVHVDDVARAHVESLNPKIPGNAVY</sequence>
<organism evidence="1 2">
    <name type="scientific">Zarea fungicola</name>
    <dbReference type="NCBI Taxonomy" id="93591"/>
    <lineage>
        <taxon>Eukaryota</taxon>
        <taxon>Fungi</taxon>
        <taxon>Dikarya</taxon>
        <taxon>Ascomycota</taxon>
        <taxon>Pezizomycotina</taxon>
        <taxon>Sordariomycetes</taxon>
        <taxon>Hypocreomycetidae</taxon>
        <taxon>Hypocreales</taxon>
        <taxon>Cordycipitaceae</taxon>
        <taxon>Zarea</taxon>
    </lineage>
</organism>
<reference evidence="1" key="1">
    <citation type="submission" date="2022-08" db="EMBL/GenBank/DDBJ databases">
        <title>Genome Sequence of Lecanicillium fungicola.</title>
        <authorList>
            <person name="Buettner E."/>
        </authorList>
    </citation>
    <scope>NUCLEOTIDE SEQUENCE</scope>
    <source>
        <strain evidence="1">Babe33</strain>
    </source>
</reference>
<dbReference type="Proteomes" id="UP001143910">
    <property type="component" value="Unassembled WGS sequence"/>
</dbReference>